<dbReference type="PANTHER" id="PTHR10336:SF11">
    <property type="entry name" value="1-PHOSPHATIDYLINOSITOL 4,5-BISPHOSPHATE PHOSPHODIESTERASE BETA-3"/>
    <property type="match status" value="1"/>
</dbReference>
<dbReference type="SUPFAM" id="SSF47473">
    <property type="entry name" value="EF-hand"/>
    <property type="match status" value="1"/>
</dbReference>
<comment type="caution">
    <text evidence="3">The sequence shown here is derived from an EMBL/GenBank/DDBJ whole genome shotgun (WGS) entry which is preliminary data.</text>
</comment>
<dbReference type="EMBL" id="JASSZA010000010">
    <property type="protein sequence ID" value="KAK2100248.1"/>
    <property type="molecule type" value="Genomic_DNA"/>
</dbReference>
<dbReference type="SUPFAM" id="SSF51695">
    <property type="entry name" value="PLC-like phosphodiesterases"/>
    <property type="match status" value="1"/>
</dbReference>
<dbReference type="PRINTS" id="PR00390">
    <property type="entry name" value="PHPHLIPASEC"/>
</dbReference>
<dbReference type="InterPro" id="IPR015359">
    <property type="entry name" value="PLC_EF-hand-like"/>
</dbReference>
<evidence type="ECO:0000259" key="2">
    <source>
        <dbReference type="SMART" id="SM00148"/>
    </source>
</evidence>
<reference evidence="3 4" key="1">
    <citation type="submission" date="2023-05" db="EMBL/GenBank/DDBJ databases">
        <title>B98-5 Cell Line De Novo Hybrid Assembly: An Optical Mapping Approach.</title>
        <authorList>
            <person name="Kananen K."/>
            <person name="Auerbach J.A."/>
            <person name="Kautto E."/>
            <person name="Blachly J.S."/>
        </authorList>
    </citation>
    <scope>NUCLEOTIDE SEQUENCE [LARGE SCALE GENOMIC DNA]</scope>
    <source>
        <strain evidence="3">B95-8</strain>
        <tissue evidence="3">Cell line</tissue>
    </source>
</reference>
<evidence type="ECO:0000256" key="1">
    <source>
        <dbReference type="RuleBase" id="RU361133"/>
    </source>
</evidence>
<dbReference type="SMART" id="SM00148">
    <property type="entry name" value="PLCXc"/>
    <property type="match status" value="1"/>
</dbReference>
<protein>
    <recommendedName>
        <fullName evidence="1">Phosphoinositide phospholipase C</fullName>
        <ecNumber evidence="1">3.1.4.11</ecNumber>
    </recommendedName>
</protein>
<organism evidence="3 4">
    <name type="scientific">Saguinus oedipus</name>
    <name type="common">Cotton-top tamarin</name>
    <name type="synonym">Oedipomidas oedipus</name>
    <dbReference type="NCBI Taxonomy" id="9490"/>
    <lineage>
        <taxon>Eukaryota</taxon>
        <taxon>Metazoa</taxon>
        <taxon>Chordata</taxon>
        <taxon>Craniata</taxon>
        <taxon>Vertebrata</taxon>
        <taxon>Euteleostomi</taxon>
        <taxon>Mammalia</taxon>
        <taxon>Eutheria</taxon>
        <taxon>Euarchontoglires</taxon>
        <taxon>Primates</taxon>
        <taxon>Haplorrhini</taxon>
        <taxon>Platyrrhini</taxon>
        <taxon>Cebidae</taxon>
        <taxon>Callitrichinae</taxon>
        <taxon>Saguinus</taxon>
    </lineage>
</organism>
<sequence>MFSADKKRVETALESCGLNFNRVCGVGVGAGRVSRCVPTLPGLAAPGSHPTLLGPQSESIRPDEFSLEIFERFLNKLCLRPDIDKILLEIAPLAQWGEGELVGWVLERQGGPGEDLLVCPCSKLPFVSLGAKGKPYLTLEQLMDFINQKQRDPRLNEVLYPPLRPSQARLLIEKYEPNKQFLERDQMSMEGFSRYLGGEENGILPLEALDLSADMTQPLSAYFINSSHNTYLTAGQLAGTSSVEMYRQALLWGCRCVELDVWKGRPPEEEPFITHGFTMTTEVPLRDVLEAIAETAFKTSPYPVILSFENHVDS</sequence>
<accession>A0ABQ9UT14</accession>
<dbReference type="Pfam" id="PF09279">
    <property type="entry name" value="EF-hand_like"/>
    <property type="match status" value="1"/>
</dbReference>
<dbReference type="Pfam" id="PF00388">
    <property type="entry name" value="PI-PLC-X"/>
    <property type="match status" value="1"/>
</dbReference>
<name>A0ABQ9UT14_SAGOE</name>
<comment type="catalytic activity">
    <reaction evidence="1">
        <text>a 1,2-diacyl-sn-glycero-3-phospho-(1D-myo-inositol-4,5-bisphosphate) + H2O = 1D-myo-inositol 1,4,5-trisphosphate + a 1,2-diacyl-sn-glycerol + H(+)</text>
        <dbReference type="Rhea" id="RHEA:33179"/>
        <dbReference type="ChEBI" id="CHEBI:15377"/>
        <dbReference type="ChEBI" id="CHEBI:15378"/>
        <dbReference type="ChEBI" id="CHEBI:17815"/>
        <dbReference type="ChEBI" id="CHEBI:58456"/>
        <dbReference type="ChEBI" id="CHEBI:203600"/>
        <dbReference type="EC" id="3.1.4.11"/>
    </reaction>
</comment>
<evidence type="ECO:0000313" key="4">
    <source>
        <dbReference type="Proteomes" id="UP001266305"/>
    </source>
</evidence>
<keyword evidence="1" id="KW-0442">Lipid degradation</keyword>
<dbReference type="Proteomes" id="UP001266305">
    <property type="component" value="Unassembled WGS sequence"/>
</dbReference>
<dbReference type="PROSITE" id="PS50007">
    <property type="entry name" value="PIPLC_X_DOMAIN"/>
    <property type="match status" value="1"/>
</dbReference>
<dbReference type="PANTHER" id="PTHR10336">
    <property type="entry name" value="PHOSPHOINOSITIDE-SPECIFIC PHOSPHOLIPASE C FAMILY PROTEIN"/>
    <property type="match status" value="1"/>
</dbReference>
<dbReference type="InterPro" id="IPR001192">
    <property type="entry name" value="PI-PLC_fam"/>
</dbReference>
<keyword evidence="4" id="KW-1185">Reference proteome</keyword>
<evidence type="ECO:0000313" key="3">
    <source>
        <dbReference type="EMBL" id="KAK2100248.1"/>
    </source>
</evidence>
<dbReference type="InterPro" id="IPR017946">
    <property type="entry name" value="PLC-like_Pdiesterase_TIM-brl"/>
</dbReference>
<keyword evidence="1" id="KW-0378">Hydrolase</keyword>
<proteinExistence type="predicted"/>
<dbReference type="InterPro" id="IPR000909">
    <property type="entry name" value="PLipase_C_PInositol-sp_X_dom"/>
</dbReference>
<dbReference type="InterPro" id="IPR011992">
    <property type="entry name" value="EF-hand-dom_pair"/>
</dbReference>
<feature type="domain" description="Phosphatidylinositol-specific phospholipase C X" evidence="2">
    <location>
        <begin position="213"/>
        <end position="314"/>
    </location>
</feature>
<dbReference type="Gene3D" id="1.10.238.10">
    <property type="entry name" value="EF-hand"/>
    <property type="match status" value="1"/>
</dbReference>
<gene>
    <name evidence="3" type="primary">PLCB3_3</name>
    <name evidence="3" type="ORF">P7K49_021596</name>
</gene>
<dbReference type="EC" id="3.1.4.11" evidence="1"/>
<dbReference type="Gene3D" id="3.20.20.190">
    <property type="entry name" value="Phosphatidylinositol (PI) phosphodiesterase"/>
    <property type="match status" value="1"/>
</dbReference>
<keyword evidence="1" id="KW-0443">Lipid metabolism</keyword>